<comment type="caution">
    <text evidence="5">The sequence shown here is derived from an EMBL/GenBank/DDBJ whole genome shotgun (WGS) entry which is preliminary data.</text>
</comment>
<reference evidence="5 6" key="1">
    <citation type="submission" date="2016-01" db="EMBL/GenBank/DDBJ databases">
        <authorList>
            <person name="Mitreva M."/>
            <person name="Pepin K.H."/>
            <person name="Mihindukulasuriya K.A."/>
            <person name="Fulton R."/>
            <person name="Fronick C."/>
            <person name="O'Laughlin M."/>
            <person name="Miner T."/>
            <person name="Herter B."/>
            <person name="Rosa B.A."/>
            <person name="Cordes M."/>
            <person name="Tomlinson C."/>
            <person name="Wollam A."/>
            <person name="Palsikar V.B."/>
            <person name="Mardis E.R."/>
            <person name="Wilson R.K."/>
        </authorList>
    </citation>
    <scope>NUCLEOTIDE SEQUENCE [LARGE SCALE GENOMIC DNA]</scope>
    <source>
        <strain evidence="5 6">KA00071</strain>
    </source>
</reference>
<evidence type="ECO:0000256" key="3">
    <source>
        <dbReference type="SAM" id="MobiDB-lite"/>
    </source>
</evidence>
<gene>
    <name evidence="5" type="ORF">HMPREF1871_00879</name>
</gene>
<dbReference type="InterPro" id="IPR020840">
    <property type="entry name" value="Extracell_matrix-bd_GA"/>
</dbReference>
<dbReference type="Proteomes" id="UP000070467">
    <property type="component" value="Unassembled WGS sequence"/>
</dbReference>
<feature type="non-terminal residue" evidence="5">
    <location>
        <position position="1"/>
    </location>
</feature>
<organism evidence="5 6">
    <name type="scientific">Gemelliphila asaccharolytica</name>
    <dbReference type="NCBI Taxonomy" id="502393"/>
    <lineage>
        <taxon>Bacteria</taxon>
        <taxon>Bacillati</taxon>
        <taxon>Bacillota</taxon>
        <taxon>Bacilli</taxon>
        <taxon>Bacillales</taxon>
        <taxon>Gemellaceae</taxon>
        <taxon>Gemelliphila</taxon>
    </lineage>
</organism>
<evidence type="ECO:0000256" key="1">
    <source>
        <dbReference type="ARBA" id="ARBA00022737"/>
    </source>
</evidence>
<evidence type="ECO:0000313" key="5">
    <source>
        <dbReference type="EMBL" id="KXB57293.1"/>
    </source>
</evidence>
<feature type="domain" description="Extracellular matrix-binding protein ebh GA module" evidence="4">
    <location>
        <begin position="75"/>
        <end position="127"/>
    </location>
</feature>
<accession>A0ABR5TL91</accession>
<evidence type="ECO:0000259" key="4">
    <source>
        <dbReference type="SMART" id="SM00844"/>
    </source>
</evidence>
<dbReference type="Gene3D" id="2.10.270.10">
    <property type="entry name" value="Cholin Binding"/>
    <property type="match status" value="2"/>
</dbReference>
<keyword evidence="1" id="KW-0677">Repeat</keyword>
<dbReference type="InterPro" id="IPR018337">
    <property type="entry name" value="Cell_wall/Cho-bd_repeat"/>
</dbReference>
<proteinExistence type="predicted"/>
<dbReference type="SUPFAM" id="SSF46997">
    <property type="entry name" value="Bacterial immunoglobulin/albumin-binding domains"/>
    <property type="match status" value="1"/>
</dbReference>
<dbReference type="Gene3D" id="1.20.5.420">
    <property type="entry name" value="Immunoglobulin FC, subunit C"/>
    <property type="match status" value="1"/>
</dbReference>
<dbReference type="InterPro" id="IPR009063">
    <property type="entry name" value="Ig/albumin-bd_sf"/>
</dbReference>
<feature type="repeat" description="Cell wall-binding" evidence="2">
    <location>
        <begin position="200"/>
        <end position="219"/>
    </location>
</feature>
<keyword evidence="6" id="KW-1185">Reference proteome</keyword>
<feature type="region of interest" description="Disordered" evidence="3">
    <location>
        <begin position="127"/>
        <end position="161"/>
    </location>
</feature>
<dbReference type="EMBL" id="LSDB01000049">
    <property type="protein sequence ID" value="KXB57293.1"/>
    <property type="molecule type" value="Genomic_DNA"/>
</dbReference>
<dbReference type="SMART" id="SM00844">
    <property type="entry name" value="GA"/>
    <property type="match status" value="1"/>
</dbReference>
<dbReference type="PROSITE" id="PS51170">
    <property type="entry name" value="CW"/>
    <property type="match status" value="2"/>
</dbReference>
<dbReference type="InterPro" id="IPR002988">
    <property type="entry name" value="GA_module"/>
</dbReference>
<name>A0ABR5TL91_9BACL</name>
<sequence>EQLKADIEGSATIGEHNYAKKLAEAKKELESIIEKKFQDPKQKASVLKDLAKLKTLKEVEQLKADIEGSTTIGEHNDAKKLAAAKDKAVKTVKELKKLTEAEKTKAIAEINKANTEAEVNEALEKAKELDKKHGAENPSVTPTPDVTPSPDVTPTPETKAGWQKDEKGWWYLRENGTYPAGEWEPVGEKWYHFDPQGYMQTGWLNLDGTWYYLNADGSMAKDTWIGTYYVDANGAWVIEGWQNQGYGWWYQRANGSYPSNGWEMINGIWYYFDANGYMLANTTTPDGYYVDENGAWVK</sequence>
<dbReference type="Pfam" id="PF01468">
    <property type="entry name" value="GA"/>
    <property type="match status" value="1"/>
</dbReference>
<evidence type="ECO:0000313" key="6">
    <source>
        <dbReference type="Proteomes" id="UP000070467"/>
    </source>
</evidence>
<dbReference type="Pfam" id="PF19085">
    <property type="entry name" value="Choline_bind_2"/>
    <property type="match status" value="1"/>
</dbReference>
<dbReference type="Pfam" id="PF19127">
    <property type="entry name" value="Choline_bind_3"/>
    <property type="match status" value="1"/>
</dbReference>
<dbReference type="Pfam" id="PF01473">
    <property type="entry name" value="Choline_bind_1"/>
    <property type="match status" value="1"/>
</dbReference>
<evidence type="ECO:0000256" key="2">
    <source>
        <dbReference type="PROSITE-ProRule" id="PRU00591"/>
    </source>
</evidence>
<protein>
    <submittedName>
        <fullName evidence="5">GA module</fullName>
    </submittedName>
</protein>
<dbReference type="SUPFAM" id="SSF69360">
    <property type="entry name" value="Cell wall binding repeat"/>
    <property type="match status" value="1"/>
</dbReference>
<feature type="repeat" description="Cell wall-binding" evidence="2">
    <location>
        <begin position="259"/>
        <end position="278"/>
    </location>
</feature>